<dbReference type="RefSeq" id="WP_394846688.1">
    <property type="nucleotide sequence ID" value="NZ_CP089982.1"/>
</dbReference>
<proteinExistence type="predicted"/>
<dbReference type="EMBL" id="CP089982">
    <property type="protein sequence ID" value="WXA96075.1"/>
    <property type="molecule type" value="Genomic_DNA"/>
</dbReference>
<evidence type="ECO:0000313" key="3">
    <source>
        <dbReference type="Proteomes" id="UP001379533"/>
    </source>
</evidence>
<gene>
    <name evidence="2" type="ORF">LZC95_04375</name>
</gene>
<evidence type="ECO:0000256" key="1">
    <source>
        <dbReference type="SAM" id="SignalP"/>
    </source>
</evidence>
<organism evidence="2 3">
    <name type="scientific">Pendulispora brunnea</name>
    <dbReference type="NCBI Taxonomy" id="2905690"/>
    <lineage>
        <taxon>Bacteria</taxon>
        <taxon>Pseudomonadati</taxon>
        <taxon>Myxococcota</taxon>
        <taxon>Myxococcia</taxon>
        <taxon>Myxococcales</taxon>
        <taxon>Sorangiineae</taxon>
        <taxon>Pendulisporaceae</taxon>
        <taxon>Pendulispora</taxon>
    </lineage>
</organism>
<feature type="chain" id="PRO_5047275145" evidence="1">
    <location>
        <begin position="19"/>
        <end position="137"/>
    </location>
</feature>
<evidence type="ECO:0000313" key="2">
    <source>
        <dbReference type="EMBL" id="WXA96075.1"/>
    </source>
</evidence>
<keyword evidence="3" id="KW-1185">Reference proteome</keyword>
<sequence length="137" mass="15041">MRRLIVGIAALATISALALPVQLGCTSSACPFPRTSALTFTPNVPTCLQTKLSSCARATVEMNNSCPEALYVPVDYGIFAEQVQPGTELEVRSQQNLVYEIKTEKAKSRTSSQEDYEIPFRLGKDTYTMTFSIYSDS</sequence>
<dbReference type="Proteomes" id="UP001379533">
    <property type="component" value="Chromosome"/>
</dbReference>
<feature type="signal peptide" evidence="1">
    <location>
        <begin position="1"/>
        <end position="18"/>
    </location>
</feature>
<protein>
    <submittedName>
        <fullName evidence="2">Uncharacterized protein</fullName>
    </submittedName>
</protein>
<accession>A0ABZ2KBN4</accession>
<dbReference type="PROSITE" id="PS51257">
    <property type="entry name" value="PROKAR_LIPOPROTEIN"/>
    <property type="match status" value="1"/>
</dbReference>
<name>A0ABZ2KBN4_9BACT</name>
<keyword evidence="1" id="KW-0732">Signal</keyword>
<reference evidence="2 3" key="1">
    <citation type="submission" date="2021-12" db="EMBL/GenBank/DDBJ databases">
        <title>Discovery of the Pendulisporaceae a myxobacterial family with distinct sporulation behavior and unique specialized metabolism.</title>
        <authorList>
            <person name="Garcia R."/>
            <person name="Popoff A."/>
            <person name="Bader C.D."/>
            <person name="Loehr J."/>
            <person name="Walesch S."/>
            <person name="Walt C."/>
            <person name="Boldt J."/>
            <person name="Bunk B."/>
            <person name="Haeckl F.J.F.P.J."/>
            <person name="Gunesch A.P."/>
            <person name="Birkelbach J."/>
            <person name="Nuebel U."/>
            <person name="Pietschmann T."/>
            <person name="Bach T."/>
            <person name="Mueller R."/>
        </authorList>
    </citation>
    <scope>NUCLEOTIDE SEQUENCE [LARGE SCALE GENOMIC DNA]</scope>
    <source>
        <strain evidence="2 3">MSr12523</strain>
    </source>
</reference>